<evidence type="ECO:0000256" key="2">
    <source>
        <dbReference type="SAM" id="Phobius"/>
    </source>
</evidence>
<reference evidence="3" key="2">
    <citation type="submission" date="2021-02" db="EMBL/GenBank/DDBJ databases">
        <authorList>
            <person name="Kimball J.A."/>
            <person name="Haas M.W."/>
            <person name="Macchietto M."/>
            <person name="Kono T."/>
            <person name="Duquette J."/>
            <person name="Shao M."/>
        </authorList>
    </citation>
    <scope>NUCLEOTIDE SEQUENCE</scope>
    <source>
        <tissue evidence="3">Fresh leaf tissue</tissue>
    </source>
</reference>
<evidence type="ECO:0000256" key="1">
    <source>
        <dbReference type="SAM" id="MobiDB-lite"/>
    </source>
</evidence>
<evidence type="ECO:0000313" key="3">
    <source>
        <dbReference type="EMBL" id="KAG8074824.1"/>
    </source>
</evidence>
<feature type="region of interest" description="Disordered" evidence="1">
    <location>
        <begin position="1"/>
        <end position="20"/>
    </location>
</feature>
<keyword evidence="2" id="KW-0472">Membrane</keyword>
<dbReference type="AlphaFoldDB" id="A0A8J5W448"/>
<sequence>MRASGGEHEEADGDAADLQVLPQCVRDVGPPDRPRHLHDRRAPASSVLLVVVPVAMMMVVVVAMAVAVVVVVMIAVGSGREGQRAMMREEERRLRR</sequence>
<keyword evidence="4" id="KW-1185">Reference proteome</keyword>
<dbReference type="Proteomes" id="UP000729402">
    <property type="component" value="Unassembled WGS sequence"/>
</dbReference>
<gene>
    <name evidence="3" type="ORF">GUJ93_ZPchr0006g42863</name>
</gene>
<organism evidence="3 4">
    <name type="scientific">Zizania palustris</name>
    <name type="common">Northern wild rice</name>
    <dbReference type="NCBI Taxonomy" id="103762"/>
    <lineage>
        <taxon>Eukaryota</taxon>
        <taxon>Viridiplantae</taxon>
        <taxon>Streptophyta</taxon>
        <taxon>Embryophyta</taxon>
        <taxon>Tracheophyta</taxon>
        <taxon>Spermatophyta</taxon>
        <taxon>Magnoliopsida</taxon>
        <taxon>Liliopsida</taxon>
        <taxon>Poales</taxon>
        <taxon>Poaceae</taxon>
        <taxon>BOP clade</taxon>
        <taxon>Oryzoideae</taxon>
        <taxon>Oryzeae</taxon>
        <taxon>Zizaniinae</taxon>
        <taxon>Zizania</taxon>
    </lineage>
</organism>
<keyword evidence="2" id="KW-0812">Transmembrane</keyword>
<name>A0A8J5W448_ZIZPA</name>
<proteinExistence type="predicted"/>
<reference evidence="3" key="1">
    <citation type="journal article" date="2021" name="bioRxiv">
        <title>Whole Genome Assembly and Annotation of Northern Wild Rice, Zizania palustris L., Supports a Whole Genome Duplication in the Zizania Genus.</title>
        <authorList>
            <person name="Haas M."/>
            <person name="Kono T."/>
            <person name="Macchietto M."/>
            <person name="Millas R."/>
            <person name="McGilp L."/>
            <person name="Shao M."/>
            <person name="Duquette J."/>
            <person name="Hirsch C.N."/>
            <person name="Kimball J."/>
        </authorList>
    </citation>
    <scope>NUCLEOTIDE SEQUENCE</scope>
    <source>
        <tissue evidence="3">Fresh leaf tissue</tissue>
    </source>
</reference>
<dbReference type="EMBL" id="JAAALK010000283">
    <property type="protein sequence ID" value="KAG8074824.1"/>
    <property type="molecule type" value="Genomic_DNA"/>
</dbReference>
<accession>A0A8J5W448</accession>
<feature type="transmembrane region" description="Helical" evidence="2">
    <location>
        <begin position="47"/>
        <end position="77"/>
    </location>
</feature>
<comment type="caution">
    <text evidence="3">The sequence shown here is derived from an EMBL/GenBank/DDBJ whole genome shotgun (WGS) entry which is preliminary data.</text>
</comment>
<evidence type="ECO:0000313" key="4">
    <source>
        <dbReference type="Proteomes" id="UP000729402"/>
    </source>
</evidence>
<protein>
    <submittedName>
        <fullName evidence="3">Uncharacterized protein</fullName>
    </submittedName>
</protein>
<keyword evidence="2" id="KW-1133">Transmembrane helix</keyword>